<accession>A0A179CYZ7</accession>
<evidence type="ECO:0000313" key="1">
    <source>
        <dbReference type="EMBL" id="OAQ15022.1"/>
    </source>
</evidence>
<evidence type="ECO:0000313" key="2">
    <source>
        <dbReference type="Proteomes" id="UP000078358"/>
    </source>
</evidence>
<dbReference type="PATRIC" id="fig|1261658.3.peg.57"/>
<dbReference type="Proteomes" id="UP000078358">
    <property type="component" value="Unassembled WGS sequence"/>
</dbReference>
<proteinExistence type="predicted"/>
<dbReference type="AlphaFoldDB" id="A0A179CYZ7"/>
<organism evidence="1 2">
    <name type="scientific">Bibersteinia trehalosi Y31</name>
    <dbReference type="NCBI Taxonomy" id="1261658"/>
    <lineage>
        <taxon>Bacteria</taxon>
        <taxon>Pseudomonadati</taxon>
        <taxon>Pseudomonadota</taxon>
        <taxon>Gammaproteobacteria</taxon>
        <taxon>Pasteurellales</taxon>
        <taxon>Pasteurellaceae</taxon>
        <taxon>Bibersteinia</taxon>
    </lineage>
</organism>
<protein>
    <recommendedName>
        <fullName evidence="3">DUF1320 domain-containing protein</fullName>
    </recommendedName>
</protein>
<reference evidence="1 2" key="1">
    <citation type="submission" date="2014-01" db="EMBL/GenBank/DDBJ databases">
        <authorList>
            <person name="Zuccon D."/>
        </authorList>
    </citation>
    <scope>NUCLEOTIDE SEQUENCE [LARGE SCALE GENOMIC DNA]</scope>
    <source>
        <strain evidence="1 2">Y31</strain>
    </source>
</reference>
<evidence type="ECO:0008006" key="3">
    <source>
        <dbReference type="Google" id="ProtNLM"/>
    </source>
</evidence>
<dbReference type="EMBL" id="JACI01000001">
    <property type="protein sequence ID" value="OAQ15022.1"/>
    <property type="molecule type" value="Genomic_DNA"/>
</dbReference>
<gene>
    <name evidence="1" type="ORF">F480_00280</name>
</gene>
<dbReference type="InterPro" id="IPR009752">
    <property type="entry name" value="Phage_Mu_GpJ"/>
</dbReference>
<sequence>MYITEEALSLGFSKKILVELSNDEPRATEPNNEVVAMAIRFADERIDAALRSRYRLPLTDVPTSLFLYAECLARYWLYGRRPETKMPDVVKENFKWAVGELEKIQTGKLHLGLATLINPAETAESAEENRDDLLPDSSEYEVRANTKLNTFGY</sequence>
<dbReference type="Pfam" id="PF07030">
    <property type="entry name" value="Phage_Mu_Gp36"/>
    <property type="match status" value="1"/>
</dbReference>
<name>A0A179CYZ7_BIBTR</name>
<dbReference type="RefSeq" id="WP_064317883.1">
    <property type="nucleotide sequence ID" value="NZ_JACI01000001.1"/>
</dbReference>
<comment type="caution">
    <text evidence="1">The sequence shown here is derived from an EMBL/GenBank/DDBJ whole genome shotgun (WGS) entry which is preliminary data.</text>
</comment>